<comment type="similarity">
    <text evidence="2 7">Belongs to the TCP-1 chaperonin family.</text>
</comment>
<comment type="caution">
    <text evidence="8">The sequence shown here is derived from an EMBL/GenBank/DDBJ whole genome shotgun (WGS) entry which is preliminary data.</text>
</comment>
<dbReference type="InterPro" id="IPR027413">
    <property type="entry name" value="GROEL-like_equatorial_sf"/>
</dbReference>
<dbReference type="EMBL" id="JROU02001281">
    <property type="protein sequence ID" value="OEH76931.1"/>
    <property type="molecule type" value="Genomic_DNA"/>
</dbReference>
<dbReference type="Pfam" id="PF00118">
    <property type="entry name" value="Cpn60_TCP1"/>
    <property type="match status" value="1"/>
</dbReference>
<sequence>MSVSVVNAKADVLRAAAALAANCNAAKGLQDVLKSNLGPRGTVKMLVGVAPLPSGPSLYLALSFRLGFLPSGAGQLKLTKDGCVLLHEMQIQHPTASLIARAATAQDEVTGDGTTSAVLFIGELLRQSERFIAEGVHPRLLCAGFDKARQRTLELLDEMRVNVSVSPRPDRELLLSVARSSLRTKLPGPLADRLSDDLVEAIGCLYREGEPLDLFMVEVLHMKHRLVDETKLVKGMVLDHGCRHPDMPKHLKNCYILTCNVSLEYEKSEVNAGFFYASAERRDKLVAAERQFTDMKVQKIIDLKRAVCTPENNKHFVVLNQKGIDPPSLDMLAKEGIMALRRVKRRNMERLPLCCGGNPVNSVDDLRPEDLGFAAQVYEQSLGDDKFTFIDGVEDPRSCTILIKGPNDHAVAQVKDAVRDGLRAIKNVIEDRAVIPGAGAFEVAAYCKLQEFKREVSGKQKLGVAAFADALLVIPKTLAENSGHDVYEVLLSLIDAHQTSNQLVGIDLATGRSNSPAMEGKTHSHMRLHRLFVYRSIWDNYIVKKQMLSLAPTLAQQLLLVDEVLKAGKSMTKS</sequence>
<dbReference type="SUPFAM" id="SSF54849">
    <property type="entry name" value="GroEL-intermediate domain like"/>
    <property type="match status" value="1"/>
</dbReference>
<dbReference type="AlphaFoldDB" id="A0A1D3D0G1"/>
<dbReference type="Gene3D" id="3.50.7.10">
    <property type="entry name" value="GroEL"/>
    <property type="match status" value="1"/>
</dbReference>
<gene>
    <name evidence="8" type="ORF">cyc_00306</name>
</gene>
<name>A0A1D3D0G1_9EIME</name>
<dbReference type="PROSITE" id="PS00995">
    <property type="entry name" value="TCP1_3"/>
    <property type="match status" value="1"/>
</dbReference>
<dbReference type="GO" id="GO:0016887">
    <property type="term" value="F:ATP hydrolysis activity"/>
    <property type="evidence" value="ECO:0007669"/>
    <property type="project" value="InterPro"/>
</dbReference>
<evidence type="ECO:0000313" key="8">
    <source>
        <dbReference type="EMBL" id="OEH76931.1"/>
    </source>
</evidence>
<dbReference type="CDD" id="cd03342">
    <property type="entry name" value="TCP1_zeta"/>
    <property type="match status" value="1"/>
</dbReference>
<dbReference type="SUPFAM" id="SSF52029">
    <property type="entry name" value="GroEL apical domain-like"/>
    <property type="match status" value="1"/>
</dbReference>
<dbReference type="GO" id="GO:0140662">
    <property type="term" value="F:ATP-dependent protein folding chaperone"/>
    <property type="evidence" value="ECO:0007669"/>
    <property type="project" value="InterPro"/>
</dbReference>
<dbReference type="GO" id="GO:0005737">
    <property type="term" value="C:cytoplasm"/>
    <property type="evidence" value="ECO:0007669"/>
    <property type="project" value="UniProtKB-SubCell"/>
</dbReference>
<keyword evidence="4 7" id="KW-0547">Nucleotide-binding</keyword>
<dbReference type="InterPro" id="IPR017998">
    <property type="entry name" value="Chaperone_TCP-1"/>
</dbReference>
<dbReference type="SUPFAM" id="SSF48592">
    <property type="entry name" value="GroEL equatorial domain-like"/>
    <property type="match status" value="1"/>
</dbReference>
<dbReference type="FunCoup" id="A0A1D3D0G1">
    <property type="interactions" value="435"/>
</dbReference>
<dbReference type="PANTHER" id="PTHR11353">
    <property type="entry name" value="CHAPERONIN"/>
    <property type="match status" value="1"/>
</dbReference>
<dbReference type="VEuPathDB" id="ToxoDB:cyc_00306"/>
<dbReference type="GO" id="GO:0005524">
    <property type="term" value="F:ATP binding"/>
    <property type="evidence" value="ECO:0007669"/>
    <property type="project" value="UniProtKB-KW"/>
</dbReference>
<dbReference type="PRINTS" id="PR00304">
    <property type="entry name" value="TCOMPLEXTCP1"/>
</dbReference>
<dbReference type="VEuPathDB" id="ToxoDB:LOC34617503"/>
<dbReference type="NCBIfam" id="TIGR02347">
    <property type="entry name" value="chap_CCT_zeta"/>
    <property type="match status" value="1"/>
</dbReference>
<keyword evidence="3" id="KW-0963">Cytoplasm</keyword>
<dbReference type="FunFam" id="3.50.7.10:FF:000004">
    <property type="entry name" value="T-complex protein 1 subunit zeta"/>
    <property type="match status" value="1"/>
</dbReference>
<proteinExistence type="inferred from homology"/>
<evidence type="ECO:0000313" key="9">
    <source>
        <dbReference type="Proteomes" id="UP000095192"/>
    </source>
</evidence>
<comment type="subcellular location">
    <subcellularLocation>
        <location evidence="1">Cytoplasm</location>
    </subcellularLocation>
</comment>
<dbReference type="Gene3D" id="3.30.260.10">
    <property type="entry name" value="TCP-1-like chaperonin intermediate domain"/>
    <property type="match status" value="1"/>
</dbReference>
<reference evidence="8 9" key="1">
    <citation type="journal article" date="2016" name="BMC Genomics">
        <title>Comparative genomics reveals Cyclospora cayetanensis possesses coccidia-like metabolism and invasion components but unique surface antigens.</title>
        <authorList>
            <person name="Liu S."/>
            <person name="Wang L."/>
            <person name="Zheng H."/>
            <person name="Xu Z."/>
            <person name="Roellig D.M."/>
            <person name="Li N."/>
            <person name="Frace M.A."/>
            <person name="Tang K."/>
            <person name="Arrowood M.J."/>
            <person name="Moss D.M."/>
            <person name="Zhang L."/>
            <person name="Feng Y."/>
            <person name="Xiao L."/>
        </authorList>
    </citation>
    <scope>NUCLEOTIDE SEQUENCE [LARGE SCALE GENOMIC DNA]</scope>
    <source>
        <strain evidence="8 9">CHN_HEN01</strain>
    </source>
</reference>
<dbReference type="Proteomes" id="UP000095192">
    <property type="component" value="Unassembled WGS sequence"/>
</dbReference>
<dbReference type="InterPro" id="IPR012722">
    <property type="entry name" value="Chap_CCT_zeta"/>
</dbReference>
<evidence type="ECO:0000256" key="5">
    <source>
        <dbReference type="ARBA" id="ARBA00022840"/>
    </source>
</evidence>
<accession>A0A1D3D0G1</accession>
<keyword evidence="9" id="KW-1185">Reference proteome</keyword>
<keyword evidence="5 7" id="KW-0067">ATP-binding</keyword>
<dbReference type="FunFam" id="3.30.260.10:FF:000017">
    <property type="entry name" value="T-complex protein 1 subunit zeta"/>
    <property type="match status" value="1"/>
</dbReference>
<dbReference type="InterPro" id="IPR027409">
    <property type="entry name" value="GroEL-like_apical_dom_sf"/>
</dbReference>
<evidence type="ECO:0000256" key="1">
    <source>
        <dbReference type="ARBA" id="ARBA00004496"/>
    </source>
</evidence>
<dbReference type="InterPro" id="IPR002423">
    <property type="entry name" value="Cpn60/GroEL/TCP-1"/>
</dbReference>
<dbReference type="InterPro" id="IPR027410">
    <property type="entry name" value="TCP-1-like_intermed_sf"/>
</dbReference>
<evidence type="ECO:0000256" key="2">
    <source>
        <dbReference type="ARBA" id="ARBA00008020"/>
    </source>
</evidence>
<evidence type="ECO:0000256" key="3">
    <source>
        <dbReference type="ARBA" id="ARBA00022490"/>
    </source>
</evidence>
<keyword evidence="6 7" id="KW-0143">Chaperone</keyword>
<evidence type="ECO:0000256" key="7">
    <source>
        <dbReference type="RuleBase" id="RU004187"/>
    </source>
</evidence>
<dbReference type="InterPro" id="IPR002194">
    <property type="entry name" value="Chaperonin_TCP-1_CS"/>
</dbReference>
<dbReference type="GO" id="GO:0051082">
    <property type="term" value="F:unfolded protein binding"/>
    <property type="evidence" value="ECO:0007669"/>
    <property type="project" value="InterPro"/>
</dbReference>
<organism evidence="8 9">
    <name type="scientific">Cyclospora cayetanensis</name>
    <dbReference type="NCBI Taxonomy" id="88456"/>
    <lineage>
        <taxon>Eukaryota</taxon>
        <taxon>Sar</taxon>
        <taxon>Alveolata</taxon>
        <taxon>Apicomplexa</taxon>
        <taxon>Conoidasida</taxon>
        <taxon>Coccidia</taxon>
        <taxon>Eucoccidiorida</taxon>
        <taxon>Eimeriorina</taxon>
        <taxon>Eimeriidae</taxon>
        <taxon>Cyclospora</taxon>
    </lineage>
</organism>
<evidence type="ECO:0000256" key="4">
    <source>
        <dbReference type="ARBA" id="ARBA00022741"/>
    </source>
</evidence>
<protein>
    <submittedName>
        <fullName evidence="8">TCP-1 chaperonin</fullName>
    </submittedName>
</protein>
<dbReference type="Gene3D" id="1.10.560.10">
    <property type="entry name" value="GroEL-like equatorial domain"/>
    <property type="match status" value="1"/>
</dbReference>
<evidence type="ECO:0000256" key="6">
    <source>
        <dbReference type="ARBA" id="ARBA00023186"/>
    </source>
</evidence>
<dbReference type="PROSITE" id="PS00750">
    <property type="entry name" value="TCP1_1"/>
    <property type="match status" value="1"/>
</dbReference>
<dbReference type="InParanoid" id="A0A1D3D0G1"/>